<dbReference type="PANTHER" id="PTHR30009">
    <property type="entry name" value="CYTOCHROME C-TYPE SYNTHESIS PROTEIN AND PTS TRANSMEMBRANE COMPONENT"/>
    <property type="match status" value="1"/>
</dbReference>
<evidence type="ECO:0000313" key="16">
    <source>
        <dbReference type="EMBL" id="PJO42312.1"/>
    </source>
</evidence>
<dbReference type="SUPFAM" id="SSF55604">
    <property type="entry name" value="Glucose permease domain IIB"/>
    <property type="match status" value="1"/>
</dbReference>
<evidence type="ECO:0000256" key="3">
    <source>
        <dbReference type="ARBA" id="ARBA00022475"/>
    </source>
</evidence>
<keyword evidence="2" id="KW-0813">Transport</keyword>
<dbReference type="RefSeq" id="WP_100544365.1">
    <property type="nucleotide sequence ID" value="NZ_CP158849.1"/>
</dbReference>
<dbReference type="InterPro" id="IPR013013">
    <property type="entry name" value="PTS_EIIC_1"/>
</dbReference>
<dbReference type="GO" id="GO:0008982">
    <property type="term" value="F:protein-N(PI)-phosphohistidine-sugar phosphotransferase activity"/>
    <property type="evidence" value="ECO:0007669"/>
    <property type="project" value="InterPro"/>
</dbReference>
<evidence type="ECO:0000256" key="11">
    <source>
        <dbReference type="PROSITE-ProRule" id="PRU00421"/>
    </source>
</evidence>
<evidence type="ECO:0000313" key="17">
    <source>
        <dbReference type="Proteomes" id="UP000232101"/>
    </source>
</evidence>
<keyword evidence="7 12" id="KW-0812">Transmembrane</keyword>
<evidence type="ECO:0000256" key="2">
    <source>
        <dbReference type="ARBA" id="ARBA00022448"/>
    </source>
</evidence>
<dbReference type="NCBIfam" id="TIGR00830">
    <property type="entry name" value="PTBA"/>
    <property type="match status" value="1"/>
</dbReference>
<evidence type="ECO:0000256" key="4">
    <source>
        <dbReference type="ARBA" id="ARBA00022597"/>
    </source>
</evidence>
<dbReference type="InterPro" id="IPR001996">
    <property type="entry name" value="PTS_IIB_1"/>
</dbReference>
<feature type="transmembrane region" description="Helical" evidence="12">
    <location>
        <begin position="290"/>
        <end position="315"/>
    </location>
</feature>
<dbReference type="GO" id="GO:0090563">
    <property type="term" value="F:protein-phosphocysteine-sugar phosphotransferase activity"/>
    <property type="evidence" value="ECO:0007669"/>
    <property type="project" value="TreeGrafter"/>
</dbReference>
<feature type="domain" description="PTS EIIB type-1" evidence="14">
    <location>
        <begin position="393"/>
        <end position="475"/>
    </location>
</feature>
<dbReference type="EMBL" id="PHQY01000656">
    <property type="protein sequence ID" value="PJO42312.1"/>
    <property type="molecule type" value="Genomic_DNA"/>
</dbReference>
<organism evidence="16 17">
    <name type="scientific">Lysinibacillus xylanilyticus</name>
    <dbReference type="NCBI Taxonomy" id="582475"/>
    <lineage>
        <taxon>Bacteria</taxon>
        <taxon>Bacillati</taxon>
        <taxon>Bacillota</taxon>
        <taxon>Bacilli</taxon>
        <taxon>Bacillales</taxon>
        <taxon>Bacillaceae</taxon>
        <taxon>Lysinibacillus</taxon>
    </lineage>
</organism>
<evidence type="ECO:0000259" key="13">
    <source>
        <dbReference type="PROSITE" id="PS51093"/>
    </source>
</evidence>
<dbReference type="Pfam" id="PF02378">
    <property type="entry name" value="PTS_EIIC"/>
    <property type="match status" value="1"/>
</dbReference>
<dbReference type="GO" id="GO:0015572">
    <property type="term" value="F:N-acetylglucosamine transmembrane transporter activity"/>
    <property type="evidence" value="ECO:0007669"/>
    <property type="project" value="InterPro"/>
</dbReference>
<dbReference type="GO" id="GO:0016301">
    <property type="term" value="F:kinase activity"/>
    <property type="evidence" value="ECO:0007669"/>
    <property type="project" value="UniProtKB-KW"/>
</dbReference>
<dbReference type="InterPro" id="IPR001127">
    <property type="entry name" value="PTS_EIIA_1_perm"/>
</dbReference>
<proteinExistence type="predicted"/>
<dbReference type="NCBIfam" id="TIGR00826">
    <property type="entry name" value="EIIB_glc"/>
    <property type="match status" value="1"/>
</dbReference>
<dbReference type="InterPro" id="IPR011055">
    <property type="entry name" value="Dup_hybrid_motif"/>
</dbReference>
<dbReference type="Proteomes" id="UP000232101">
    <property type="component" value="Unassembled WGS sequence"/>
</dbReference>
<comment type="subcellular location">
    <subcellularLocation>
        <location evidence="1">Cell membrane</location>
        <topology evidence="1">Multi-pass membrane protein</topology>
    </subcellularLocation>
</comment>
<reference evidence="16 17" key="1">
    <citation type="submission" date="2017-11" db="EMBL/GenBank/DDBJ databases">
        <title>Bacterial isolate from king chilli rhizosphere.</title>
        <authorList>
            <person name="Takhelmayum P."/>
            <person name="Sarangthem I."/>
        </authorList>
    </citation>
    <scope>NUCLEOTIDE SEQUENCE [LARGE SCALE GENOMIC DNA]</scope>
    <source>
        <strain evidence="17">t26</strain>
    </source>
</reference>
<dbReference type="GO" id="GO:0015764">
    <property type="term" value="P:N-acetylglucosamine transport"/>
    <property type="evidence" value="ECO:0007669"/>
    <property type="project" value="TreeGrafter"/>
</dbReference>
<dbReference type="PROSITE" id="PS00371">
    <property type="entry name" value="PTS_EIIA_TYPE_1_HIS"/>
    <property type="match status" value="1"/>
</dbReference>
<dbReference type="Pfam" id="PF00358">
    <property type="entry name" value="PTS_EIIA_1"/>
    <property type="match status" value="1"/>
</dbReference>
<keyword evidence="6" id="KW-0598">Phosphotransferase system</keyword>
<dbReference type="Pfam" id="PF00367">
    <property type="entry name" value="PTS_EIIB"/>
    <property type="match status" value="1"/>
</dbReference>
<dbReference type="InterPro" id="IPR050429">
    <property type="entry name" value="PTS_Glucose_EIICBA"/>
</dbReference>
<dbReference type="GO" id="GO:0009401">
    <property type="term" value="P:phosphoenolpyruvate-dependent sugar phosphotransferase system"/>
    <property type="evidence" value="ECO:0007669"/>
    <property type="project" value="UniProtKB-KW"/>
</dbReference>
<feature type="transmembrane region" description="Helical" evidence="12">
    <location>
        <begin position="266"/>
        <end position="284"/>
    </location>
</feature>
<comment type="caution">
    <text evidence="16">The sequence shown here is derived from an EMBL/GenBank/DDBJ whole genome shotgun (WGS) entry which is preliminary data.</text>
</comment>
<feature type="transmembrane region" description="Helical" evidence="12">
    <location>
        <begin position="240"/>
        <end position="259"/>
    </location>
</feature>
<dbReference type="SUPFAM" id="SSF51261">
    <property type="entry name" value="Duplicated hybrid motif"/>
    <property type="match status" value="1"/>
</dbReference>
<evidence type="ECO:0000256" key="10">
    <source>
        <dbReference type="ARBA" id="ARBA00023136"/>
    </source>
</evidence>
<protein>
    <submittedName>
        <fullName evidence="16">PTS N-acetyl glucosamine transporter subunit IIABC</fullName>
    </submittedName>
</protein>
<evidence type="ECO:0000256" key="12">
    <source>
        <dbReference type="SAM" id="Phobius"/>
    </source>
</evidence>
<keyword evidence="9 12" id="KW-1133">Transmembrane helix</keyword>
<dbReference type="AlphaFoldDB" id="A0A2M9Q2X2"/>
<sequence length="648" mass="69338">MLAFLQKIGRSLMFPIATLPAAALLLRLGSDDMLGAVPNDVVHYIASIMAASGNAILGNLPIIFAIGIAMGLAHDNSGGAALAGAIAHLVLVAVLGSINEDLNMGVFGGIIAGVTAGLLYNKFYNVKFPEWLSFFGGRRFVPIITSITMAILGGILAVVWGPIQGGIDGVGNWLIGAGEVGVGMYGFLNRLLIPVGLHHVVNTVIWFDFGEFTNAAGEIVKGDIHRFLAGDPSAGHFQAGFFPIMMFGLPAACLAMYFAAKKEKRAAVGGMFVSIALTAFLTGVTEPIEFTFMFLSPVLYGIHAVLTGISLAVSYIIGFRDGFGFSAGLIDYLLNFGLADKPWLLIPLGLGFGAIYFVIFYFLIKKLNLKTPGREDEDEDGTDADSTISNDLDVRAYKTIEALGGQNNIKQVDYCTTRLRMTVGDVDQVDEKALKRTGARGIMRISKTNVQVIIGTSVEFLAEAIKDRLKKGNPTPTNISLQQDPSVIDKSVAKATISLDYFEMPITGDLIPLSEVPDEAFSSGIMGPGFGVHPKDGTVHAPFDGQVVMIFPSKHAIGLKSDTGVELLIHVGLDTVKLNGEGFETLVIEGQLIKRGDRLLKVDLENIKDKVPSIITPIVFTSLIGREIILEKSGFQRAGSNNIISIKK</sequence>
<dbReference type="PROSITE" id="PS51103">
    <property type="entry name" value="PTS_EIIC_TYPE_1"/>
    <property type="match status" value="1"/>
</dbReference>
<keyword evidence="4" id="KW-0762">Sugar transport</keyword>
<feature type="domain" description="PTS EIIC type-1" evidence="15">
    <location>
        <begin position="1"/>
        <end position="376"/>
    </location>
</feature>
<dbReference type="GO" id="GO:0005886">
    <property type="term" value="C:plasma membrane"/>
    <property type="evidence" value="ECO:0007669"/>
    <property type="project" value="UniProtKB-SubCell"/>
</dbReference>
<accession>A0A2M9Q2X2</accession>
<feature type="transmembrane region" description="Helical" evidence="12">
    <location>
        <begin position="344"/>
        <end position="364"/>
    </location>
</feature>
<dbReference type="STRING" id="582475.ACZ11_11555"/>
<dbReference type="PROSITE" id="PS51093">
    <property type="entry name" value="PTS_EIIA_TYPE_1"/>
    <property type="match status" value="1"/>
</dbReference>
<dbReference type="InterPro" id="IPR018113">
    <property type="entry name" value="PTrfase_EIIB_Cys"/>
</dbReference>
<feature type="active site" description="Phosphocysteine intermediate; for EIIB activity" evidence="11">
    <location>
        <position position="415"/>
    </location>
</feature>
<evidence type="ECO:0000256" key="9">
    <source>
        <dbReference type="ARBA" id="ARBA00022989"/>
    </source>
</evidence>
<evidence type="ECO:0000256" key="6">
    <source>
        <dbReference type="ARBA" id="ARBA00022683"/>
    </source>
</evidence>
<dbReference type="Gene3D" id="2.70.70.10">
    <property type="entry name" value="Glucose Permease (Domain IIA)"/>
    <property type="match status" value="1"/>
</dbReference>
<feature type="transmembrane region" description="Helical" evidence="12">
    <location>
        <begin position="140"/>
        <end position="163"/>
    </location>
</feature>
<dbReference type="PANTHER" id="PTHR30009:SF4">
    <property type="entry name" value="PTS SYSTEM N-ACETYLGLUCOSAMINE-SPECIFIC EIICBA COMPONENT"/>
    <property type="match status" value="1"/>
</dbReference>
<evidence type="ECO:0000256" key="7">
    <source>
        <dbReference type="ARBA" id="ARBA00022692"/>
    </source>
</evidence>
<keyword evidence="8" id="KW-0418">Kinase</keyword>
<feature type="transmembrane region" description="Helical" evidence="12">
    <location>
        <begin position="41"/>
        <end position="68"/>
    </location>
</feature>
<evidence type="ECO:0000256" key="1">
    <source>
        <dbReference type="ARBA" id="ARBA00004651"/>
    </source>
</evidence>
<dbReference type="NCBIfam" id="TIGR01998">
    <property type="entry name" value="PTS-II-BC-nag"/>
    <property type="match status" value="1"/>
</dbReference>
<gene>
    <name evidence="16" type="ORF">CWD94_18700</name>
</gene>
<evidence type="ECO:0000259" key="14">
    <source>
        <dbReference type="PROSITE" id="PS51098"/>
    </source>
</evidence>
<dbReference type="FunFam" id="2.70.70.10:FF:000001">
    <property type="entry name" value="PTS system glucose-specific IIA component"/>
    <property type="match status" value="1"/>
</dbReference>
<feature type="domain" description="PTS EIIA type-1" evidence="13">
    <location>
        <begin position="518"/>
        <end position="622"/>
    </location>
</feature>
<feature type="transmembrane region" description="Helical" evidence="12">
    <location>
        <begin position="104"/>
        <end position="120"/>
    </location>
</feature>
<dbReference type="PROSITE" id="PS51098">
    <property type="entry name" value="PTS_EIIB_TYPE_1"/>
    <property type="match status" value="1"/>
</dbReference>
<dbReference type="InterPro" id="IPR036878">
    <property type="entry name" value="Glu_permease_IIB"/>
</dbReference>
<evidence type="ECO:0000256" key="5">
    <source>
        <dbReference type="ARBA" id="ARBA00022679"/>
    </source>
</evidence>
<name>A0A2M9Q2X2_9BACI</name>
<feature type="transmembrane region" description="Helical" evidence="12">
    <location>
        <begin position="80"/>
        <end position="98"/>
    </location>
</feature>
<keyword evidence="10 12" id="KW-0472">Membrane</keyword>
<evidence type="ECO:0000259" key="15">
    <source>
        <dbReference type="PROSITE" id="PS51103"/>
    </source>
</evidence>
<dbReference type="InterPro" id="IPR010974">
    <property type="entry name" value="PTS_IIBC_nag"/>
</dbReference>
<evidence type="ECO:0000256" key="8">
    <source>
        <dbReference type="ARBA" id="ARBA00022777"/>
    </source>
</evidence>
<keyword evidence="5" id="KW-0808">Transferase</keyword>
<keyword evidence="3" id="KW-1003">Cell membrane</keyword>
<dbReference type="Gene3D" id="3.30.1360.60">
    <property type="entry name" value="Glucose permease domain IIB"/>
    <property type="match status" value="1"/>
</dbReference>
<dbReference type="CDD" id="cd00212">
    <property type="entry name" value="PTS_IIB_glc"/>
    <property type="match status" value="1"/>
</dbReference>
<dbReference type="GO" id="GO:0019866">
    <property type="term" value="C:organelle inner membrane"/>
    <property type="evidence" value="ECO:0007669"/>
    <property type="project" value="InterPro"/>
</dbReference>
<dbReference type="InterPro" id="IPR003352">
    <property type="entry name" value="PTS_EIIC"/>
</dbReference>
<dbReference type="PROSITE" id="PS01035">
    <property type="entry name" value="PTS_EIIB_TYPE_1_CYS"/>
    <property type="match status" value="1"/>
</dbReference>